<evidence type="ECO:0000256" key="5">
    <source>
        <dbReference type="ARBA" id="ARBA00012121"/>
    </source>
</evidence>
<protein>
    <recommendedName>
        <fullName evidence="5 13">Adenylyl-sulfate kinase</fullName>
        <ecNumber evidence="5 13">2.7.1.25</ecNumber>
    </recommendedName>
    <alternativeName>
        <fullName evidence="11 13">APS kinase</fullName>
    </alternativeName>
    <alternativeName>
        <fullName evidence="12 13">ATP adenosine-5'-phosphosulfate 3'-phosphotransferase</fullName>
    </alternativeName>
    <alternativeName>
        <fullName evidence="10 13">Adenosine-5'-phosphosulfate kinase</fullName>
    </alternativeName>
</protein>
<evidence type="ECO:0000259" key="15">
    <source>
        <dbReference type="Pfam" id="PF01583"/>
    </source>
</evidence>
<accession>A0A0F4VAB1</accession>
<evidence type="ECO:0000256" key="10">
    <source>
        <dbReference type="ARBA" id="ARBA00029724"/>
    </source>
</evidence>
<gene>
    <name evidence="13" type="primary">cysC</name>
    <name evidence="16" type="ORF">VD17_10175</name>
</gene>
<evidence type="ECO:0000256" key="1">
    <source>
        <dbReference type="ARBA" id="ARBA00001823"/>
    </source>
</evidence>
<keyword evidence="8 13" id="KW-0418">Kinase</keyword>
<evidence type="ECO:0000313" key="17">
    <source>
        <dbReference type="Proteomes" id="UP000033400"/>
    </source>
</evidence>
<dbReference type="InterPro" id="IPR059117">
    <property type="entry name" value="APS_kinase_dom"/>
</dbReference>
<dbReference type="SUPFAM" id="SSF52540">
    <property type="entry name" value="P-loop containing nucleoside triphosphate hydrolases"/>
    <property type="match status" value="1"/>
</dbReference>
<dbReference type="GO" id="GO:0000103">
    <property type="term" value="P:sulfate assimilation"/>
    <property type="evidence" value="ECO:0007669"/>
    <property type="project" value="UniProtKB-UniRule"/>
</dbReference>
<dbReference type="PANTHER" id="PTHR11055:SF1">
    <property type="entry name" value="PAPS SYNTHETASE, ISOFORM D"/>
    <property type="match status" value="1"/>
</dbReference>
<evidence type="ECO:0000256" key="3">
    <source>
        <dbReference type="ARBA" id="ARBA00004806"/>
    </source>
</evidence>
<reference evidence="16 17" key="1">
    <citation type="submission" date="2015-03" db="EMBL/GenBank/DDBJ databases">
        <title>Comparative genomics of Pseudomonas insights into diversity of traits involved in vanlence and defense.</title>
        <authorList>
            <person name="Qin Y."/>
        </authorList>
    </citation>
    <scope>NUCLEOTIDE SEQUENCE [LARGE SCALE GENOMIC DNA]</scope>
    <source>
        <strain evidence="16 17">H24</strain>
    </source>
</reference>
<dbReference type="InterPro" id="IPR002891">
    <property type="entry name" value="APS"/>
</dbReference>
<keyword evidence="6 13" id="KW-0808">Transferase</keyword>
<keyword evidence="7 13" id="KW-0547">Nucleotide-binding</keyword>
<comment type="function">
    <text evidence="2 13 14">Catalyzes the synthesis of activated sulfate.</text>
</comment>
<comment type="caution">
    <text evidence="16">The sequence shown here is derived from an EMBL/GenBank/DDBJ whole genome shotgun (WGS) entry which is preliminary data.</text>
</comment>
<organism evidence="16 17">
    <name type="scientific">Pseudomonas fluorescens</name>
    <dbReference type="NCBI Taxonomy" id="294"/>
    <lineage>
        <taxon>Bacteria</taxon>
        <taxon>Pseudomonadati</taxon>
        <taxon>Pseudomonadota</taxon>
        <taxon>Gammaproteobacteria</taxon>
        <taxon>Pseudomonadales</taxon>
        <taxon>Pseudomonadaceae</taxon>
        <taxon>Pseudomonas</taxon>
    </lineage>
</organism>
<dbReference type="RefSeq" id="WP_046053725.1">
    <property type="nucleotide sequence ID" value="NZ_LACH01000017.1"/>
</dbReference>
<evidence type="ECO:0000256" key="8">
    <source>
        <dbReference type="ARBA" id="ARBA00022777"/>
    </source>
</evidence>
<dbReference type="InterPro" id="IPR027417">
    <property type="entry name" value="P-loop_NTPase"/>
</dbReference>
<sequence length="208" mass="22958">MAHKQPNFLVWHGSQVSAEERRQLLDQKPVTLWLTGLSASGKSTLAFALERSLMDMGRLCFVLDGDNVRHGLNNNIGFSPEDRAENIRRVAEVAKLMNSAGMIVIAAFISPFNQDRQQAHEIIGAANFREVHVSTSLAVCESRDPKGLYSKARAGTLSEFTGISSPYEAPEQPDLRIDTNISTLDESVNQLLALIDPDYPLPKIQKPS</sequence>
<dbReference type="GO" id="GO:0070814">
    <property type="term" value="P:hydrogen sulfide biosynthetic process"/>
    <property type="evidence" value="ECO:0007669"/>
    <property type="project" value="UniProtKB-UniRule"/>
</dbReference>
<dbReference type="PATRIC" id="fig|294.133.peg.1135"/>
<dbReference type="OrthoDB" id="9804504at2"/>
<feature type="binding site" evidence="13">
    <location>
        <begin position="36"/>
        <end position="43"/>
    </location>
    <ligand>
        <name>ATP</name>
        <dbReference type="ChEBI" id="CHEBI:30616"/>
    </ligand>
</feature>
<dbReference type="NCBIfam" id="TIGR00455">
    <property type="entry name" value="apsK"/>
    <property type="match status" value="1"/>
</dbReference>
<keyword evidence="9 13" id="KW-0067">ATP-binding</keyword>
<dbReference type="GO" id="GO:0005524">
    <property type="term" value="F:ATP binding"/>
    <property type="evidence" value="ECO:0007669"/>
    <property type="project" value="UniProtKB-UniRule"/>
</dbReference>
<dbReference type="Gene3D" id="3.40.50.300">
    <property type="entry name" value="P-loop containing nucleotide triphosphate hydrolases"/>
    <property type="match status" value="1"/>
</dbReference>
<dbReference type="Proteomes" id="UP000033400">
    <property type="component" value="Unassembled WGS sequence"/>
</dbReference>
<dbReference type="EMBL" id="LACH01000017">
    <property type="protein sequence ID" value="KJZ65721.1"/>
    <property type="molecule type" value="Genomic_DNA"/>
</dbReference>
<dbReference type="AlphaFoldDB" id="A0A0F4VAB1"/>
<dbReference type="HAMAP" id="MF_00065">
    <property type="entry name" value="Adenylyl_sulf_kinase"/>
    <property type="match status" value="1"/>
</dbReference>
<evidence type="ECO:0000256" key="2">
    <source>
        <dbReference type="ARBA" id="ARBA00002632"/>
    </source>
</evidence>
<name>A0A0F4VAB1_PSEFL</name>
<keyword evidence="13" id="KW-0597">Phosphoprotein</keyword>
<dbReference type="GO" id="GO:0004020">
    <property type="term" value="F:adenylylsulfate kinase activity"/>
    <property type="evidence" value="ECO:0007669"/>
    <property type="project" value="UniProtKB-UniRule"/>
</dbReference>
<dbReference type="CDD" id="cd02027">
    <property type="entry name" value="APSK"/>
    <property type="match status" value="1"/>
</dbReference>
<evidence type="ECO:0000256" key="4">
    <source>
        <dbReference type="ARBA" id="ARBA00007008"/>
    </source>
</evidence>
<dbReference type="UniPathway" id="UPA00140">
    <property type="reaction ID" value="UER00205"/>
</dbReference>
<comment type="catalytic activity">
    <reaction evidence="1 13 14">
        <text>adenosine 5'-phosphosulfate + ATP = 3'-phosphoadenylyl sulfate + ADP + H(+)</text>
        <dbReference type="Rhea" id="RHEA:24152"/>
        <dbReference type="ChEBI" id="CHEBI:15378"/>
        <dbReference type="ChEBI" id="CHEBI:30616"/>
        <dbReference type="ChEBI" id="CHEBI:58243"/>
        <dbReference type="ChEBI" id="CHEBI:58339"/>
        <dbReference type="ChEBI" id="CHEBI:456216"/>
        <dbReference type="EC" id="2.7.1.25"/>
    </reaction>
</comment>
<evidence type="ECO:0000256" key="14">
    <source>
        <dbReference type="RuleBase" id="RU004347"/>
    </source>
</evidence>
<evidence type="ECO:0000256" key="6">
    <source>
        <dbReference type="ARBA" id="ARBA00022679"/>
    </source>
</evidence>
<evidence type="ECO:0000256" key="13">
    <source>
        <dbReference type="HAMAP-Rule" id="MF_00065"/>
    </source>
</evidence>
<evidence type="ECO:0000256" key="11">
    <source>
        <dbReference type="ARBA" id="ARBA00031393"/>
    </source>
</evidence>
<dbReference type="PANTHER" id="PTHR11055">
    <property type="entry name" value="BIFUNCTIONAL 3'-PHOSPHOADENOSINE 5'-PHOSPHOSULFATE SYNTHASE"/>
    <property type="match status" value="1"/>
</dbReference>
<dbReference type="NCBIfam" id="NF003013">
    <property type="entry name" value="PRK03846.1"/>
    <property type="match status" value="1"/>
</dbReference>
<feature type="domain" description="APS kinase" evidence="15">
    <location>
        <begin position="29"/>
        <end position="178"/>
    </location>
</feature>
<dbReference type="EC" id="2.7.1.25" evidence="5 13"/>
<comment type="pathway">
    <text evidence="3 13 14">Sulfur metabolism; hydrogen sulfide biosynthesis; sulfite from sulfate: step 2/3.</text>
</comment>
<dbReference type="Pfam" id="PF01583">
    <property type="entry name" value="APS_kinase"/>
    <property type="match status" value="1"/>
</dbReference>
<feature type="active site" description="Phosphoserine intermediate" evidence="13">
    <location>
        <position position="110"/>
    </location>
</feature>
<evidence type="ECO:0000256" key="7">
    <source>
        <dbReference type="ARBA" id="ARBA00022741"/>
    </source>
</evidence>
<evidence type="ECO:0000256" key="12">
    <source>
        <dbReference type="ARBA" id="ARBA00031464"/>
    </source>
</evidence>
<evidence type="ECO:0000313" key="16">
    <source>
        <dbReference type="EMBL" id="KJZ65721.1"/>
    </source>
</evidence>
<comment type="similarity">
    <text evidence="4 13 14">Belongs to the APS kinase family.</text>
</comment>
<proteinExistence type="inferred from homology"/>
<evidence type="ECO:0000256" key="9">
    <source>
        <dbReference type="ARBA" id="ARBA00022840"/>
    </source>
</evidence>